<feature type="domain" description="Type III secretion system flagellar brake protein YcgR PilZN" evidence="2">
    <location>
        <begin position="3"/>
        <end position="89"/>
    </location>
</feature>
<dbReference type="Gene3D" id="2.40.10.220">
    <property type="entry name" value="predicted glycosyltransferase like domains"/>
    <property type="match status" value="1"/>
</dbReference>
<dbReference type="SUPFAM" id="SSF141371">
    <property type="entry name" value="PilZ domain-like"/>
    <property type="match status" value="1"/>
</dbReference>
<evidence type="ECO:0000313" key="4">
    <source>
        <dbReference type="Proteomes" id="UP000234748"/>
    </source>
</evidence>
<proteinExistence type="predicted"/>
<accession>A0A2N5M1X7</accession>
<comment type="caution">
    <text evidence="3">The sequence shown here is derived from an EMBL/GenBank/DDBJ whole genome shotgun (WGS) entry which is preliminary data.</text>
</comment>
<evidence type="ECO:0000259" key="2">
    <source>
        <dbReference type="Pfam" id="PF12945"/>
    </source>
</evidence>
<reference evidence="3 4" key="1">
    <citation type="submission" date="2017-11" db="EMBL/GenBank/DDBJ databases">
        <title>Comparitive Functional Genomics of Dry Heat Resistant strains isolated from the Viking Spacecraft.</title>
        <authorList>
            <person name="Seuylemezian A."/>
            <person name="Cooper K."/>
            <person name="Vaishampayan P."/>
        </authorList>
    </citation>
    <scope>NUCLEOTIDE SEQUENCE [LARGE SCALE GENOMIC DNA]</scope>
    <source>
        <strain evidence="3 4">V1-29</strain>
    </source>
</reference>
<dbReference type="InterPro" id="IPR009926">
    <property type="entry name" value="T3SS_YcgR_PilZN"/>
</dbReference>
<dbReference type="EMBL" id="PGUY01000062">
    <property type="protein sequence ID" value="PLT28315.1"/>
    <property type="molecule type" value="Genomic_DNA"/>
</dbReference>
<dbReference type="Pfam" id="PF07238">
    <property type="entry name" value="PilZ"/>
    <property type="match status" value="1"/>
</dbReference>
<name>A0A2N5M1X7_9BACI</name>
<keyword evidence="4" id="KW-1185">Reference proteome</keyword>
<evidence type="ECO:0000259" key="1">
    <source>
        <dbReference type="Pfam" id="PF07238"/>
    </source>
</evidence>
<sequence length="217" mass="24667">MMKIGDTLTFEPKHSLQPEKYQAMVVEIQDNSLFIDYPVNLETRKTVFLLDGSQMKGSFVGKDNNVYLFDTEVIGRKLANIPMIQLQCPTNDDYIKIQRRQFVRIDAALDVAVHPLHFDFEPFIAVTLDISAGGLCLALPRGAFIPPSAPLMVWLALDMKSGEMQYLKIESKLVRINETATGTRHASIQFSGLTSSEKQYILRYCFERQLEMKKKGL</sequence>
<dbReference type="InterPro" id="IPR009875">
    <property type="entry name" value="PilZ_domain"/>
</dbReference>
<dbReference type="Proteomes" id="UP000234748">
    <property type="component" value="Unassembled WGS sequence"/>
</dbReference>
<protein>
    <submittedName>
        <fullName evidence="3">Pilus assembly protein PilZ</fullName>
    </submittedName>
</protein>
<dbReference type="GO" id="GO:0035438">
    <property type="term" value="F:cyclic-di-GMP binding"/>
    <property type="evidence" value="ECO:0007669"/>
    <property type="project" value="InterPro"/>
</dbReference>
<dbReference type="OrthoDB" id="1951449at2"/>
<gene>
    <name evidence="3" type="ORF">CUU66_19035</name>
</gene>
<dbReference type="Pfam" id="PF12945">
    <property type="entry name" value="PilZNR"/>
    <property type="match status" value="1"/>
</dbReference>
<feature type="domain" description="PilZ" evidence="1">
    <location>
        <begin position="98"/>
        <end position="207"/>
    </location>
</feature>
<organism evidence="3 4">
    <name type="scientific">Peribacillus deserti</name>
    <dbReference type="NCBI Taxonomy" id="673318"/>
    <lineage>
        <taxon>Bacteria</taxon>
        <taxon>Bacillati</taxon>
        <taxon>Bacillota</taxon>
        <taxon>Bacilli</taxon>
        <taxon>Bacillales</taxon>
        <taxon>Bacillaceae</taxon>
        <taxon>Peribacillus</taxon>
    </lineage>
</organism>
<dbReference type="AlphaFoldDB" id="A0A2N5M1X7"/>
<evidence type="ECO:0000313" key="3">
    <source>
        <dbReference type="EMBL" id="PLT28315.1"/>
    </source>
</evidence>
<dbReference type="RefSeq" id="WP_101644981.1">
    <property type="nucleotide sequence ID" value="NZ_PGUY01000062.1"/>
</dbReference>